<keyword evidence="20" id="KW-1185">Reference proteome</keyword>
<evidence type="ECO:0000256" key="6">
    <source>
        <dbReference type="ARBA" id="ARBA00022842"/>
    </source>
</evidence>
<comment type="catalytic activity">
    <reaction evidence="11">
        <text>(2R)-2,3-dihydroxy-3-methylbutanoate = 3-methyl-2-oxobutanoate + H2O</text>
        <dbReference type="Rhea" id="RHEA:24809"/>
        <dbReference type="ChEBI" id="CHEBI:11851"/>
        <dbReference type="ChEBI" id="CHEBI:15377"/>
        <dbReference type="ChEBI" id="CHEBI:49072"/>
        <dbReference type="EC" id="4.2.1.9"/>
    </reaction>
    <physiologicalReaction direction="left-to-right" evidence="11">
        <dbReference type="Rhea" id="RHEA:24810"/>
    </physiologicalReaction>
</comment>
<dbReference type="InterPro" id="IPR004404">
    <property type="entry name" value="DihydroxyA_deHydtase"/>
</dbReference>
<dbReference type="Proteomes" id="UP000217265">
    <property type="component" value="Chromosome"/>
</dbReference>
<comment type="pathway">
    <text evidence="13 15">Amino-acid biosynthesis; L-isoleucine biosynthesis; L-isoleucine from 2-oxobutanoate: step 3/4.</text>
</comment>
<keyword evidence="4 15" id="KW-0001">2Fe-2S</keyword>
<evidence type="ECO:0000256" key="10">
    <source>
        <dbReference type="ARBA" id="ARBA00023304"/>
    </source>
</evidence>
<feature type="binding site" evidence="15">
    <location>
        <position position="461"/>
    </location>
    <ligand>
        <name>Mg(2+)</name>
        <dbReference type="ChEBI" id="CHEBI:18420"/>
    </ligand>
</feature>
<dbReference type="SUPFAM" id="SSF143975">
    <property type="entry name" value="IlvD/EDD N-terminal domain-like"/>
    <property type="match status" value="1"/>
</dbReference>
<dbReference type="PROSITE" id="PS00887">
    <property type="entry name" value="ILVD_EDD_2"/>
    <property type="match status" value="1"/>
</dbReference>
<evidence type="ECO:0000256" key="12">
    <source>
        <dbReference type="ARBA" id="ARBA00029436"/>
    </source>
</evidence>
<dbReference type="HAMAP" id="MF_00012">
    <property type="entry name" value="IlvD"/>
    <property type="match status" value="1"/>
</dbReference>
<dbReference type="InterPro" id="IPR037237">
    <property type="entry name" value="IlvD/EDD_N"/>
</dbReference>
<feature type="modified residue" description="N6-carboxylysine" evidence="15">
    <location>
        <position position="132"/>
    </location>
</feature>
<evidence type="ECO:0000256" key="16">
    <source>
        <dbReference type="SAM" id="MobiDB-lite"/>
    </source>
</evidence>
<evidence type="ECO:0000313" key="20">
    <source>
        <dbReference type="Proteomes" id="UP000217265"/>
    </source>
</evidence>
<dbReference type="EC" id="4.2.1.9" evidence="14 15"/>
<dbReference type="FunFam" id="3.50.30.80:FF:000001">
    <property type="entry name" value="Dihydroxy-acid dehydratase"/>
    <property type="match status" value="1"/>
</dbReference>
<dbReference type="Gene3D" id="3.50.30.80">
    <property type="entry name" value="IlvD/EDD C-terminal domain-like"/>
    <property type="match status" value="1"/>
</dbReference>
<evidence type="ECO:0000256" key="9">
    <source>
        <dbReference type="ARBA" id="ARBA00023239"/>
    </source>
</evidence>
<evidence type="ECO:0000256" key="4">
    <source>
        <dbReference type="ARBA" id="ARBA00022714"/>
    </source>
</evidence>
<evidence type="ECO:0000256" key="15">
    <source>
        <dbReference type="HAMAP-Rule" id="MF_00012"/>
    </source>
</evidence>
<reference evidence="19 20" key="1">
    <citation type="submission" date="2017-09" db="EMBL/GenBank/DDBJ databases">
        <title>Complete genome sequence of Verrucomicrobial strain HZ-65, isolated from freshwater.</title>
        <authorList>
            <person name="Choi A."/>
        </authorList>
    </citation>
    <scope>NUCLEOTIDE SEQUENCE [LARGE SCALE GENOMIC DNA]</scope>
    <source>
        <strain evidence="19 20">HZ-65</strain>
    </source>
</reference>
<comment type="cofactor">
    <cofactor evidence="1 15">
        <name>Mg(2+)</name>
        <dbReference type="ChEBI" id="CHEBI:18420"/>
    </cofactor>
</comment>
<evidence type="ECO:0000259" key="17">
    <source>
        <dbReference type="Pfam" id="PF00920"/>
    </source>
</evidence>
<dbReference type="KEGG" id="vbh:CMV30_01830"/>
<comment type="cofactor">
    <cofactor evidence="15">
        <name>[2Fe-2S] cluster</name>
        <dbReference type="ChEBI" id="CHEBI:190135"/>
    </cofactor>
    <text evidence="15">Binds 1 [2Fe-2S] cluster per subunit. This cluster acts as a Lewis acid cofactor.</text>
</comment>
<dbReference type="InterPro" id="IPR050165">
    <property type="entry name" value="DHAD_IlvD/Edd"/>
</dbReference>
<protein>
    <recommendedName>
        <fullName evidence="14 15">Dihydroxy-acid dehydratase</fullName>
        <shortName evidence="15">DAD</shortName>
        <ecNumber evidence="14 15">4.2.1.9</ecNumber>
    </recommendedName>
</protein>
<name>A0A290QB60_9BACT</name>
<comment type="subunit">
    <text evidence="15">Homodimer.</text>
</comment>
<evidence type="ECO:0000313" key="19">
    <source>
        <dbReference type="EMBL" id="ATC65935.1"/>
    </source>
</evidence>
<comment type="similarity">
    <text evidence="2 15">Belongs to the IlvD/Edd family.</text>
</comment>
<dbReference type="GO" id="GO:0009099">
    <property type="term" value="P:L-valine biosynthetic process"/>
    <property type="evidence" value="ECO:0007669"/>
    <property type="project" value="UniProtKB-UniRule"/>
</dbReference>
<sequence length="574" mass="60480">MSNTKPADPLRPHSSVVVDGNDRAPARSMLRAVGFTDEDFKKPQIAVASSASNMTPCNVHLGDLSEHAQKGINAAGGKAVYFNTITVTDGISMGTQGMRYSLVSRDVIADSIETAVAAEGFDGLVAIGGCDKNMPGCMMAIARLNRPAVFIYGGSILPGFTPGDCDHKKPLDIVSVFEAVGKHAKGEIDDKGLRDVEASAIPGPGSCGGMYTANTMATAIEALGMSLPNSSAQLAVGKEKREDCERAGAAVMAMLKKGTKPRDILTRKAFENSITVCLALGGSTNLILHLLAIAHSAEVPLTLADFKTIGDRVPLLADVKPFGKYGMAHLIRIGGIRPMMKILLDRGLLHGDVLTVTGETMAESLKDVQPYPSYPDQQDVIRPWDQPIKKDTHLRVLHGNLAPGGAVGKITGKEGLYFKGPAKVYESEEDALQGVLRGDVVKGDVVVIRNEGPVGGPGMREMLSPTSAIAGRGLIKDVALITDGRFSGGSHGFDVGHITPEAAKGGPIGIVRNGDLIEIDAVKNTMSLLIPDAEYASRLAAYKPLPPKETRGVLAKYARLVATASEGAVTDKYL</sequence>
<keyword evidence="8 15" id="KW-0411">Iron-sulfur</keyword>
<keyword evidence="6 15" id="KW-0460">Magnesium</keyword>
<evidence type="ECO:0000256" key="2">
    <source>
        <dbReference type="ARBA" id="ARBA00006486"/>
    </source>
</evidence>
<comment type="caution">
    <text evidence="15">Lacks conserved residue(s) required for the propagation of feature annotation.</text>
</comment>
<comment type="catalytic activity">
    <reaction evidence="15">
        <text>(2R,3R)-2,3-dihydroxy-3-methylpentanoate = (S)-3-methyl-2-oxopentanoate + H2O</text>
        <dbReference type="Rhea" id="RHEA:27694"/>
        <dbReference type="ChEBI" id="CHEBI:15377"/>
        <dbReference type="ChEBI" id="CHEBI:35146"/>
        <dbReference type="ChEBI" id="CHEBI:49258"/>
        <dbReference type="EC" id="4.2.1.9"/>
    </reaction>
</comment>
<evidence type="ECO:0000256" key="14">
    <source>
        <dbReference type="ARBA" id="ARBA00029490"/>
    </source>
</evidence>
<dbReference type="GO" id="GO:0009097">
    <property type="term" value="P:isoleucine biosynthetic process"/>
    <property type="evidence" value="ECO:0007669"/>
    <property type="project" value="UniProtKB-UniRule"/>
</dbReference>
<evidence type="ECO:0000256" key="1">
    <source>
        <dbReference type="ARBA" id="ARBA00001946"/>
    </source>
</evidence>
<accession>A0A290QB60</accession>
<dbReference type="InterPro" id="IPR056740">
    <property type="entry name" value="ILV_EDD_C"/>
</dbReference>
<keyword evidence="9 15" id="KW-0456">Lyase</keyword>
<dbReference type="InterPro" id="IPR042096">
    <property type="entry name" value="Dihydro-acid_dehy_C"/>
</dbReference>
<comment type="function">
    <text evidence="15">Functions in the biosynthesis of branched-chain amino acids. Catalyzes the dehydration of (2R,3R)-2,3-dihydroxy-3-methylpentanoate (2,3-dihydroxy-3-methylvalerate) into 2-oxo-3-methylpentanoate (2-oxo-3-methylvalerate) and of (2R)-2,3-dihydroxy-3-methylbutanoate (2,3-dihydroxyisovalerate) into 2-oxo-3-methylbutanoate (2-oxoisovalerate), the penultimate precursor to L-isoleucine and L-valine, respectively.</text>
</comment>
<keyword evidence="10 15" id="KW-0100">Branched-chain amino acid biosynthesis</keyword>
<proteinExistence type="inferred from homology"/>
<dbReference type="Pfam" id="PF24877">
    <property type="entry name" value="ILV_EDD_C"/>
    <property type="match status" value="1"/>
</dbReference>
<feature type="binding site" evidence="15">
    <location>
        <position position="57"/>
    </location>
    <ligand>
        <name>[2Fe-2S] cluster</name>
        <dbReference type="ChEBI" id="CHEBI:190135"/>
    </ligand>
</feature>
<dbReference type="SUPFAM" id="SSF52016">
    <property type="entry name" value="LeuD/IlvD-like"/>
    <property type="match status" value="1"/>
</dbReference>
<evidence type="ECO:0000256" key="11">
    <source>
        <dbReference type="ARBA" id="ARBA00029304"/>
    </source>
</evidence>
<dbReference type="EMBL" id="CP023344">
    <property type="protein sequence ID" value="ATC65935.1"/>
    <property type="molecule type" value="Genomic_DNA"/>
</dbReference>
<feature type="binding site" evidence="15">
    <location>
        <position position="131"/>
    </location>
    <ligand>
        <name>Mg(2+)</name>
        <dbReference type="ChEBI" id="CHEBI:18420"/>
    </ligand>
</feature>
<dbReference type="Pfam" id="PF00920">
    <property type="entry name" value="ILVD_EDD_N"/>
    <property type="match status" value="1"/>
</dbReference>
<comment type="pathway">
    <text evidence="12 15">Amino-acid biosynthesis; L-valine biosynthesis; L-valine from pyruvate: step 3/4.</text>
</comment>
<keyword evidence="3 15" id="KW-0028">Amino-acid biosynthesis</keyword>
<feature type="binding site" description="via carbamate group" evidence="15">
    <location>
        <position position="132"/>
    </location>
    <ligand>
        <name>Mg(2+)</name>
        <dbReference type="ChEBI" id="CHEBI:18420"/>
    </ligand>
</feature>
<dbReference type="AlphaFoldDB" id="A0A290QB60"/>
<dbReference type="NCBIfam" id="TIGR00110">
    <property type="entry name" value="ilvD"/>
    <property type="match status" value="1"/>
</dbReference>
<dbReference type="GO" id="GO:0051537">
    <property type="term" value="F:2 iron, 2 sulfur cluster binding"/>
    <property type="evidence" value="ECO:0007669"/>
    <property type="project" value="UniProtKB-UniRule"/>
</dbReference>
<evidence type="ECO:0000256" key="8">
    <source>
        <dbReference type="ARBA" id="ARBA00023014"/>
    </source>
</evidence>
<dbReference type="RefSeq" id="WP_096057564.1">
    <property type="nucleotide sequence ID" value="NZ_CP023344.1"/>
</dbReference>
<feature type="region of interest" description="Disordered" evidence="16">
    <location>
        <begin position="1"/>
        <end position="22"/>
    </location>
</feature>
<keyword evidence="5 15" id="KW-0479">Metal-binding</keyword>
<evidence type="ECO:0000256" key="13">
    <source>
        <dbReference type="ARBA" id="ARBA00029437"/>
    </source>
</evidence>
<dbReference type="PROSITE" id="PS00886">
    <property type="entry name" value="ILVD_EDD_1"/>
    <property type="match status" value="1"/>
</dbReference>
<dbReference type="UniPathway" id="UPA00049">
    <property type="reaction ID" value="UER00061"/>
</dbReference>
<feature type="binding site" evidence="15">
    <location>
        <position position="89"/>
    </location>
    <ligand>
        <name>Mg(2+)</name>
        <dbReference type="ChEBI" id="CHEBI:18420"/>
    </ligand>
</feature>
<dbReference type="InterPro" id="IPR020558">
    <property type="entry name" value="DiOHA_6PGluconate_deHydtase_CS"/>
</dbReference>
<organism evidence="19 20">
    <name type="scientific">Nibricoccus aquaticus</name>
    <dbReference type="NCBI Taxonomy" id="2576891"/>
    <lineage>
        <taxon>Bacteria</taxon>
        <taxon>Pseudomonadati</taxon>
        <taxon>Verrucomicrobiota</taxon>
        <taxon>Opitutia</taxon>
        <taxon>Opitutales</taxon>
        <taxon>Opitutaceae</taxon>
        <taxon>Nibricoccus</taxon>
    </lineage>
</organism>
<feature type="domain" description="Dihydroxy-acid/6-phosphogluconate dehydratase N-terminal" evidence="17">
    <location>
        <begin position="42"/>
        <end position="363"/>
    </location>
</feature>
<dbReference type="NCBIfam" id="NF002068">
    <property type="entry name" value="PRK00911.1"/>
    <property type="match status" value="1"/>
</dbReference>
<dbReference type="GO" id="GO:0004160">
    <property type="term" value="F:dihydroxy-acid dehydratase activity"/>
    <property type="evidence" value="ECO:0007669"/>
    <property type="project" value="UniProtKB-UniRule"/>
</dbReference>
<gene>
    <name evidence="15 19" type="primary">ilvD</name>
    <name evidence="19" type="ORF">CMV30_01830</name>
</gene>
<evidence type="ECO:0000256" key="7">
    <source>
        <dbReference type="ARBA" id="ARBA00023004"/>
    </source>
</evidence>
<dbReference type="OrthoDB" id="9807077at2"/>
<feature type="domain" description="Dihydroxy-acid/6-phosphogluconate dehydratase C-terminal" evidence="18">
    <location>
        <begin position="379"/>
        <end position="568"/>
    </location>
</feature>
<dbReference type="InterPro" id="IPR000581">
    <property type="entry name" value="ILV_EDD_N"/>
</dbReference>
<evidence type="ECO:0000259" key="18">
    <source>
        <dbReference type="Pfam" id="PF24877"/>
    </source>
</evidence>
<dbReference type="PANTHER" id="PTHR21000:SF5">
    <property type="entry name" value="DIHYDROXY-ACID DEHYDRATASE, MITOCHONDRIAL"/>
    <property type="match status" value="1"/>
</dbReference>
<evidence type="ECO:0000256" key="5">
    <source>
        <dbReference type="ARBA" id="ARBA00022723"/>
    </source>
</evidence>
<keyword evidence="7 15" id="KW-0408">Iron</keyword>
<evidence type="ECO:0000256" key="3">
    <source>
        <dbReference type="ARBA" id="ARBA00022605"/>
    </source>
</evidence>
<feature type="active site" description="Proton acceptor" evidence="15">
    <location>
        <position position="487"/>
    </location>
</feature>
<dbReference type="PANTHER" id="PTHR21000">
    <property type="entry name" value="DIHYDROXY-ACID DEHYDRATASE DAD"/>
    <property type="match status" value="1"/>
</dbReference>
<dbReference type="GO" id="GO:0000287">
    <property type="term" value="F:magnesium ion binding"/>
    <property type="evidence" value="ECO:0007669"/>
    <property type="project" value="UniProtKB-UniRule"/>
</dbReference>
<dbReference type="UniPathway" id="UPA00047">
    <property type="reaction ID" value="UER00057"/>
</dbReference>